<reference evidence="2" key="1">
    <citation type="journal article" date="2023" name="Front. Mar. Sci.">
        <title>A new Merluccius polli reference genome to investigate the effects of global change in West African waters.</title>
        <authorList>
            <person name="Mateo J.L."/>
            <person name="Blanco-Fernandez C."/>
            <person name="Garcia-Vazquez E."/>
            <person name="Machado-Schiaffino G."/>
        </authorList>
    </citation>
    <scope>NUCLEOTIDE SEQUENCE</scope>
    <source>
        <strain evidence="2">C29</strain>
        <tissue evidence="2">Fin</tissue>
    </source>
</reference>
<feature type="compositionally biased region" description="Polar residues" evidence="1">
    <location>
        <begin position="142"/>
        <end position="167"/>
    </location>
</feature>
<dbReference type="Proteomes" id="UP001174136">
    <property type="component" value="Unassembled WGS sequence"/>
</dbReference>
<comment type="caution">
    <text evidence="2">The sequence shown here is derived from an EMBL/GenBank/DDBJ whole genome shotgun (WGS) entry which is preliminary data.</text>
</comment>
<dbReference type="AlphaFoldDB" id="A0AA47M2L1"/>
<keyword evidence="3" id="KW-1185">Reference proteome</keyword>
<gene>
    <name evidence="2" type="ORF">N1851_032678</name>
</gene>
<feature type="compositionally biased region" description="Polar residues" evidence="1">
    <location>
        <begin position="386"/>
        <end position="397"/>
    </location>
</feature>
<evidence type="ECO:0000256" key="1">
    <source>
        <dbReference type="SAM" id="MobiDB-lite"/>
    </source>
</evidence>
<evidence type="ECO:0000313" key="2">
    <source>
        <dbReference type="EMBL" id="KAK0132449.1"/>
    </source>
</evidence>
<feature type="region of interest" description="Disordered" evidence="1">
    <location>
        <begin position="486"/>
        <end position="510"/>
    </location>
</feature>
<sequence>MDSKSVLGQHSQNKIHSDYLRLKNEENRIPGDPRSKSLAVPQFFKEDVENKNPGSTGKSQKASIRSGSSRLPVLAKSLNLQTSKEFAQSHKIWEDKPLAGKAKSKKPCTKPVPFNFSEPRSKGMAPQNQRLLRTLTPRVGSDENTLYSQNSRRNNMNAKTPTKTPSTKFGVDFASQRSTAQKLATRKPKSSIIPDVNVELTDRMETLQGTGPSNAVSLTSHTLKQMATAQATASQVSRQPDAKTIHQNTFAASAQALQSQESTEACLNNLDLLSIKDTAKKRTLQAAASASSLNSLGGKEEAFQLDHAALLSILRDEGVGAMRVGSATPESTKPYNYLRVTVMKSHQKAGPITGPMRVSQFVLDPAAMRSTLHGEGVKANGPLDKTPSNTGRGTSIYTARRVPVTKPRGETPGGPAVMPHEGTTTMKWTPGRVPNTRHQPMSAIASMHKRCLSARPMSNNLLACTSEPQPHDEGVVQRLFDDQDDEQTMNVSEAESETHTDQLSDQASGGIGRVHGAEVEQDEKSGGGQPFLQQPHRESVIFFSTGKKLFRAPRVEKPEGLIQSEKHGDALVSQRATEPGLDGKRPEFDPAGLRKHFAPSLQRDFLVHKSSAAASPAMALLLKRRLLLDELRLDEEVATYTCCSVPEAQPFQPPRPRCGNPLASFLHFQDSTLVPYLS</sequence>
<feature type="region of interest" description="Disordered" evidence="1">
    <location>
        <begin position="1"/>
        <end position="68"/>
    </location>
</feature>
<proteinExistence type="predicted"/>
<feature type="compositionally biased region" description="Polar residues" evidence="1">
    <location>
        <begin position="1"/>
        <end position="14"/>
    </location>
</feature>
<feature type="region of interest" description="Disordered" evidence="1">
    <location>
        <begin position="99"/>
        <end position="126"/>
    </location>
</feature>
<accession>A0AA47M2L1</accession>
<evidence type="ECO:0000313" key="3">
    <source>
        <dbReference type="Proteomes" id="UP001174136"/>
    </source>
</evidence>
<feature type="region of interest" description="Disordered" evidence="1">
    <location>
        <begin position="374"/>
        <end position="433"/>
    </location>
</feature>
<feature type="region of interest" description="Disordered" evidence="1">
    <location>
        <begin position="141"/>
        <end position="169"/>
    </location>
</feature>
<name>A0AA47M2L1_MERPO</name>
<protein>
    <submittedName>
        <fullName evidence="2">Uncharacterized protein</fullName>
    </submittedName>
</protein>
<dbReference type="EMBL" id="JAOPHQ010006263">
    <property type="protein sequence ID" value="KAK0132449.1"/>
    <property type="molecule type" value="Genomic_DNA"/>
</dbReference>
<feature type="compositionally biased region" description="Basic and acidic residues" evidence="1">
    <location>
        <begin position="15"/>
        <end position="35"/>
    </location>
</feature>
<feature type="compositionally biased region" description="Polar residues" evidence="1">
    <location>
        <begin position="52"/>
        <end position="68"/>
    </location>
</feature>
<organism evidence="2 3">
    <name type="scientific">Merluccius polli</name>
    <name type="common">Benguela hake</name>
    <name type="synonym">Merluccius cadenati</name>
    <dbReference type="NCBI Taxonomy" id="89951"/>
    <lineage>
        <taxon>Eukaryota</taxon>
        <taxon>Metazoa</taxon>
        <taxon>Chordata</taxon>
        <taxon>Craniata</taxon>
        <taxon>Vertebrata</taxon>
        <taxon>Euteleostomi</taxon>
        <taxon>Actinopterygii</taxon>
        <taxon>Neopterygii</taxon>
        <taxon>Teleostei</taxon>
        <taxon>Neoteleostei</taxon>
        <taxon>Acanthomorphata</taxon>
        <taxon>Zeiogadaria</taxon>
        <taxon>Gadariae</taxon>
        <taxon>Gadiformes</taxon>
        <taxon>Gadoidei</taxon>
        <taxon>Merlucciidae</taxon>
        <taxon>Merluccius</taxon>
    </lineage>
</organism>